<dbReference type="Proteomes" id="UP000030706">
    <property type="component" value="Unassembled WGS sequence"/>
</dbReference>
<feature type="region of interest" description="Disordered" evidence="1">
    <location>
        <begin position="74"/>
        <end position="108"/>
    </location>
</feature>
<evidence type="ECO:0000313" key="2">
    <source>
        <dbReference type="EMBL" id="KEQ80484.1"/>
    </source>
</evidence>
<proteinExistence type="predicted"/>
<accession>A0A074X9S8</accession>
<dbReference type="HOGENOM" id="CLU_2196413_0_0_1"/>
<name>A0A074X9S8_AURPU</name>
<sequence>MFLSFEGLEQKERRNHFWDAGEVTQLDRNFPICIFLIDHLNGPLKSPTMHFSISPTPPSSFSITCIHHHHHYHPKPYTPATSNSPSTQVSFHQPSNDTFNHATLSYPR</sequence>
<gene>
    <name evidence="2" type="ORF">M438DRAFT_348710</name>
</gene>
<evidence type="ECO:0000313" key="3">
    <source>
        <dbReference type="Proteomes" id="UP000030706"/>
    </source>
</evidence>
<dbReference type="RefSeq" id="XP_029756671.1">
    <property type="nucleotide sequence ID" value="XM_029906207.1"/>
</dbReference>
<dbReference type="AlphaFoldDB" id="A0A074X9S8"/>
<protein>
    <submittedName>
        <fullName evidence="2">Uncharacterized protein</fullName>
    </submittedName>
</protein>
<dbReference type="EMBL" id="KL584997">
    <property type="protein sequence ID" value="KEQ80484.1"/>
    <property type="molecule type" value="Genomic_DNA"/>
</dbReference>
<organism evidence="2 3">
    <name type="scientific">Aureobasidium pullulans EXF-150</name>
    <dbReference type="NCBI Taxonomy" id="1043002"/>
    <lineage>
        <taxon>Eukaryota</taxon>
        <taxon>Fungi</taxon>
        <taxon>Dikarya</taxon>
        <taxon>Ascomycota</taxon>
        <taxon>Pezizomycotina</taxon>
        <taxon>Dothideomycetes</taxon>
        <taxon>Dothideomycetidae</taxon>
        <taxon>Dothideales</taxon>
        <taxon>Saccotheciaceae</taxon>
        <taxon>Aureobasidium</taxon>
    </lineage>
</organism>
<feature type="compositionally biased region" description="Polar residues" evidence="1">
    <location>
        <begin position="79"/>
        <end position="108"/>
    </location>
</feature>
<dbReference type="GeneID" id="40748513"/>
<evidence type="ECO:0000256" key="1">
    <source>
        <dbReference type="SAM" id="MobiDB-lite"/>
    </source>
</evidence>
<keyword evidence="3" id="KW-1185">Reference proteome</keyword>
<reference evidence="2 3" key="1">
    <citation type="journal article" date="2014" name="BMC Genomics">
        <title>Genome sequencing of four Aureobasidium pullulans varieties: biotechnological potential, stress tolerance, and description of new species.</title>
        <authorList>
            <person name="Gostin Ar C."/>
            <person name="Ohm R.A."/>
            <person name="Kogej T."/>
            <person name="Sonjak S."/>
            <person name="Turk M."/>
            <person name="Zajc J."/>
            <person name="Zalar P."/>
            <person name="Grube M."/>
            <person name="Sun H."/>
            <person name="Han J."/>
            <person name="Sharma A."/>
            <person name="Chiniquy J."/>
            <person name="Ngan C.Y."/>
            <person name="Lipzen A."/>
            <person name="Barry K."/>
            <person name="Grigoriev I.V."/>
            <person name="Gunde-Cimerman N."/>
        </authorList>
    </citation>
    <scope>NUCLEOTIDE SEQUENCE [LARGE SCALE GENOMIC DNA]</scope>
    <source>
        <strain evidence="2 3">EXF-150</strain>
    </source>
</reference>